<evidence type="ECO:0000256" key="1">
    <source>
        <dbReference type="ARBA" id="ARBA00005194"/>
    </source>
</evidence>
<comment type="caution">
    <text evidence="4">The sequence shown here is derived from an EMBL/GenBank/DDBJ whole genome shotgun (WGS) entry which is preliminary data.</text>
</comment>
<gene>
    <name evidence="4" type="ORF">CTQ69_29210</name>
</gene>
<dbReference type="AlphaFoldDB" id="A0A5Y1YHX1"/>
<feature type="non-terminal residue" evidence="4">
    <location>
        <position position="1"/>
    </location>
</feature>
<dbReference type="GO" id="GO:0004315">
    <property type="term" value="F:3-oxoacyl-[acyl-carrier-protein] synthase activity"/>
    <property type="evidence" value="ECO:0007669"/>
    <property type="project" value="InterPro"/>
</dbReference>
<name>A0A5Y1YHX1_SALDZ</name>
<dbReference type="CDD" id="cd00833">
    <property type="entry name" value="PKS"/>
    <property type="match status" value="1"/>
</dbReference>
<dbReference type="InterPro" id="IPR020841">
    <property type="entry name" value="PKS_Beta-ketoAc_synthase_dom"/>
</dbReference>
<dbReference type="PROSITE" id="PS52004">
    <property type="entry name" value="KS3_2"/>
    <property type="match status" value="1"/>
</dbReference>
<reference evidence="4" key="1">
    <citation type="submission" date="2018-08" db="EMBL/GenBank/DDBJ databases">
        <authorList>
            <person name="Ashton P.M."/>
            <person name="Dallman T."/>
            <person name="Nair S."/>
            <person name="De Pinna E."/>
            <person name="Peters T."/>
            <person name="Grant K."/>
        </authorList>
    </citation>
    <scope>NUCLEOTIDE SEQUENCE [LARGE SCALE GENOMIC DNA]</scope>
    <source>
        <strain evidence="4">294779</strain>
    </source>
</reference>
<dbReference type="InterPro" id="IPR016039">
    <property type="entry name" value="Thiolase-like"/>
</dbReference>
<dbReference type="Gene3D" id="3.40.47.10">
    <property type="match status" value="1"/>
</dbReference>
<dbReference type="PROSITE" id="PS00606">
    <property type="entry name" value="KS3_1"/>
    <property type="match status" value="1"/>
</dbReference>
<dbReference type="GO" id="GO:0006633">
    <property type="term" value="P:fatty acid biosynthetic process"/>
    <property type="evidence" value="ECO:0007669"/>
    <property type="project" value="UniProtKB-UniPathway"/>
</dbReference>
<organism evidence="4">
    <name type="scientific">Salmonella diarizonae</name>
    <dbReference type="NCBI Taxonomy" id="59204"/>
    <lineage>
        <taxon>Bacteria</taxon>
        <taxon>Pseudomonadati</taxon>
        <taxon>Pseudomonadota</taxon>
        <taxon>Gammaproteobacteria</taxon>
        <taxon>Enterobacterales</taxon>
        <taxon>Enterobacteriaceae</taxon>
        <taxon>Salmonella</taxon>
    </lineage>
</organism>
<feature type="non-terminal residue" evidence="4">
    <location>
        <position position="144"/>
    </location>
</feature>
<dbReference type="InterPro" id="IPR050091">
    <property type="entry name" value="PKS_NRPS_Biosynth_Enz"/>
</dbReference>
<dbReference type="EMBL" id="AAIBIC010000249">
    <property type="protein sequence ID" value="ECC3917910.1"/>
    <property type="molecule type" value="Genomic_DNA"/>
</dbReference>
<accession>A0A5Y1YHX1</accession>
<dbReference type="PANTHER" id="PTHR43775">
    <property type="entry name" value="FATTY ACID SYNTHASE"/>
    <property type="match status" value="1"/>
</dbReference>
<dbReference type="SUPFAM" id="SSF53901">
    <property type="entry name" value="Thiolase-like"/>
    <property type="match status" value="1"/>
</dbReference>
<dbReference type="UniPathway" id="UPA00094"/>
<dbReference type="GO" id="GO:0004312">
    <property type="term" value="F:fatty acid synthase activity"/>
    <property type="evidence" value="ECO:0007669"/>
    <property type="project" value="TreeGrafter"/>
</dbReference>
<evidence type="ECO:0000256" key="2">
    <source>
        <dbReference type="ARBA" id="ARBA00022679"/>
    </source>
</evidence>
<feature type="domain" description="Ketosynthase family 3 (KS3)" evidence="3">
    <location>
        <begin position="1"/>
        <end position="144"/>
    </location>
</feature>
<proteinExistence type="predicted"/>
<comment type="pathway">
    <text evidence="1">Lipid metabolism; fatty acid biosynthesis.</text>
</comment>
<dbReference type="InterPro" id="IPR014030">
    <property type="entry name" value="Ketoacyl_synth_N"/>
</dbReference>
<dbReference type="Proteomes" id="UP000839735">
    <property type="component" value="Unassembled WGS sequence"/>
</dbReference>
<sequence length="144" mass="15040">GIPPDSIMNSNTGVFIGQSGQEYWTLAVEGGMDRLDGYVATGSSSSVSSGRLSYTLGLKGPTFTLDTACSTSLVAVHLACQSLRNGETSMVLAGGVTVMMSPIFWIEFSRLRGLASDGRCKTFSADADGTGWSEGCGVVVLKRL</sequence>
<dbReference type="SMART" id="SM00825">
    <property type="entry name" value="PKS_KS"/>
    <property type="match status" value="1"/>
</dbReference>
<dbReference type="InterPro" id="IPR018201">
    <property type="entry name" value="Ketoacyl_synth_AS"/>
</dbReference>
<keyword evidence="2" id="KW-0808">Transferase</keyword>
<protein>
    <submittedName>
        <fullName evidence="4">Polyketide synthase</fullName>
    </submittedName>
</protein>
<evidence type="ECO:0000313" key="4">
    <source>
        <dbReference type="EMBL" id="ECC3917910.1"/>
    </source>
</evidence>
<dbReference type="PANTHER" id="PTHR43775:SF51">
    <property type="entry name" value="INACTIVE PHENOLPHTHIOCEROL SYNTHESIS POLYKETIDE SYNTHASE TYPE I PKS1-RELATED"/>
    <property type="match status" value="1"/>
</dbReference>
<dbReference type="Pfam" id="PF00109">
    <property type="entry name" value="ketoacyl-synt"/>
    <property type="match status" value="1"/>
</dbReference>
<evidence type="ECO:0000259" key="3">
    <source>
        <dbReference type="PROSITE" id="PS52004"/>
    </source>
</evidence>